<keyword evidence="2" id="KW-1185">Reference proteome</keyword>
<dbReference type="Proteomes" id="UP000694422">
    <property type="component" value="Unplaced"/>
</dbReference>
<dbReference type="Ensembl" id="ENSSDAT00000006086.1">
    <property type="protein sequence ID" value="ENSSDAP00000005312.1"/>
    <property type="gene ID" value="ENSSDAG00000004975.1"/>
</dbReference>
<name>A0A8C9PAI7_SPEDA</name>
<evidence type="ECO:0000313" key="1">
    <source>
        <dbReference type="Ensembl" id="ENSSDAP00000005312.1"/>
    </source>
</evidence>
<dbReference type="AlphaFoldDB" id="A0A8C9PAI7"/>
<accession>A0A8C9PAI7</accession>
<organism evidence="1 2">
    <name type="scientific">Spermophilus dauricus</name>
    <name type="common">Daurian ground squirrel</name>
    <dbReference type="NCBI Taxonomy" id="99837"/>
    <lineage>
        <taxon>Eukaryota</taxon>
        <taxon>Metazoa</taxon>
        <taxon>Chordata</taxon>
        <taxon>Craniata</taxon>
        <taxon>Vertebrata</taxon>
        <taxon>Euteleostomi</taxon>
        <taxon>Mammalia</taxon>
        <taxon>Eutheria</taxon>
        <taxon>Euarchontoglires</taxon>
        <taxon>Glires</taxon>
        <taxon>Rodentia</taxon>
        <taxon>Sciuromorpha</taxon>
        <taxon>Sciuridae</taxon>
        <taxon>Xerinae</taxon>
        <taxon>Marmotini</taxon>
        <taxon>Spermophilus</taxon>
    </lineage>
</organism>
<sequence length="110" mass="12556">LQYCPHSREINGGIEVLSDLTSIVQLEWLSFAFQGPSVPGYLSSIIHPSIRPSIHPSIHPSILLFTYHHHHSTHQPPIHPPQHLFIYSSVMAWIWDVPRVSCVRGRTHNN</sequence>
<reference evidence="1" key="1">
    <citation type="submission" date="2025-08" db="UniProtKB">
        <authorList>
            <consortium name="Ensembl"/>
        </authorList>
    </citation>
    <scope>IDENTIFICATION</scope>
</reference>
<protein>
    <submittedName>
        <fullName evidence="1">Uncharacterized protein</fullName>
    </submittedName>
</protein>
<reference evidence="1" key="2">
    <citation type="submission" date="2025-09" db="UniProtKB">
        <authorList>
            <consortium name="Ensembl"/>
        </authorList>
    </citation>
    <scope>IDENTIFICATION</scope>
</reference>
<proteinExistence type="predicted"/>
<evidence type="ECO:0000313" key="2">
    <source>
        <dbReference type="Proteomes" id="UP000694422"/>
    </source>
</evidence>